<dbReference type="SUPFAM" id="SSF52540">
    <property type="entry name" value="P-loop containing nucleoside triphosphate hydrolases"/>
    <property type="match status" value="1"/>
</dbReference>
<reference evidence="1 2" key="1">
    <citation type="journal article" date="2017" name="BMC Genomics">
        <title>Comparative and functional genomics of the Lactococcus lactis taxon; insights into evolution and niche adaptation.</title>
        <authorList>
            <person name="Kelleher P."/>
            <person name="Bottacini F."/>
            <person name="Mahony J."/>
            <person name="Kilcawley K.N."/>
            <person name="van Sinderen D."/>
        </authorList>
    </citation>
    <scope>NUCLEOTIDE SEQUENCE [LARGE SCALE GENOMIC DNA]</scope>
    <source>
        <strain evidence="1 2">275</strain>
        <plasmid evidence="2">p275d</plasmid>
    </source>
</reference>
<gene>
    <name evidence="1" type="ORF">LL275_pD39</name>
</gene>
<protein>
    <submittedName>
        <fullName evidence="1">Uncharacterized protein</fullName>
    </submittedName>
</protein>
<evidence type="ECO:0000313" key="1">
    <source>
        <dbReference type="EMBL" id="ARD97617.1"/>
    </source>
</evidence>
<geneLocation type="plasmid" evidence="2">
    <name>p275d</name>
</geneLocation>
<dbReference type="SUPFAM" id="SSF55811">
    <property type="entry name" value="Nudix"/>
    <property type="match status" value="1"/>
</dbReference>
<accession>A0A1V0NCG0</accession>
<dbReference type="Proteomes" id="UP000192085">
    <property type="component" value="Plasmid p275D"/>
</dbReference>
<dbReference type="RefSeq" id="WP_081144475.1">
    <property type="nucleotide sequence ID" value="NZ_CP016702.1"/>
</dbReference>
<evidence type="ECO:0000313" key="2">
    <source>
        <dbReference type="Proteomes" id="UP000192085"/>
    </source>
</evidence>
<keyword evidence="1" id="KW-0614">Plasmid</keyword>
<organism evidence="1 2">
    <name type="scientific">Lactococcus lactis subsp. lactis</name>
    <name type="common">Streptococcus lactis</name>
    <dbReference type="NCBI Taxonomy" id="1360"/>
    <lineage>
        <taxon>Bacteria</taxon>
        <taxon>Bacillati</taxon>
        <taxon>Bacillota</taxon>
        <taxon>Bacilli</taxon>
        <taxon>Lactobacillales</taxon>
        <taxon>Streptococcaceae</taxon>
        <taxon>Lactococcus</taxon>
    </lineage>
</organism>
<dbReference type="EMBL" id="CP016702">
    <property type="protein sequence ID" value="ARD97617.1"/>
    <property type="molecule type" value="Genomic_DNA"/>
</dbReference>
<dbReference type="SUPFAM" id="SSF81301">
    <property type="entry name" value="Nucleotidyltransferase"/>
    <property type="match status" value="1"/>
</dbReference>
<sequence>MRVGIVVFNKLNKTILLVKNKKDMYEIPNGKLMRNEQIESVALRIANGELKLDISENILGNIFSTLHGDKYYWIEIEKMLDSSSDPEIFKDWLPIERIFNISLEQQELKNEIIVYLYRLSYLKTQKIVVSINSENNIIKDVILSDFKNKYSEIPIINDDYSEKLFNSEMFLTLDNPRKLTESVIDVLKQRSGQLKKLNSPVVILGEGYKLLRAKFKVFMKLSNFSEVLLKKELAYLDSMSKQWINFLEIDSLILDNKAIVEDRSSLHLLRKELEIKTWFIVLKVQNSQQKFDKFIDEILLSAIEKLSAFEAQSLSTTIYGVTGLSESGKSSLSHYVDSKFSIWNIKFRSFIEISKGIIGNSESSIVDTFAIYYFIIFLRYNYYKKEIWLDSVYSKNFHESLKKFFLDKYKLVYLDVSQNTRLNRSEDSVDDFFAKDNKKILRGVEELKNQASFVVDNERDILQTKSFISNILEKRFTKKLKTKTIDELGVAQYIREVLNSIYGFIMKNYGEQCMLFSFVGSIASETFIDNWSDIDILLILKNKKDIDFLVLRNFISNLPIHVGFNIFDTIDIEKNNVDIKNSIVLYKIQNQKIFPQFITETIFMKEILLNDIIQNEEVAKNEILLQLNQILIEGDFGNIRKIFKLCLIVYIADLLMRGIITTSYQEIVHNLSKIDYDLAQFLDQLSSNPLHMNEADIQTLIQRTIRYAR</sequence>
<dbReference type="InterPro" id="IPR015797">
    <property type="entry name" value="NUDIX_hydrolase-like_dom_sf"/>
</dbReference>
<dbReference type="InterPro" id="IPR043519">
    <property type="entry name" value="NT_sf"/>
</dbReference>
<dbReference type="AlphaFoldDB" id="A0A1V0NCG0"/>
<dbReference type="Gene3D" id="3.90.79.10">
    <property type="entry name" value="Nucleoside Triphosphate Pyrophosphohydrolase"/>
    <property type="match status" value="1"/>
</dbReference>
<proteinExistence type="predicted"/>
<dbReference type="Gene3D" id="3.40.50.300">
    <property type="entry name" value="P-loop containing nucleotide triphosphate hydrolases"/>
    <property type="match status" value="1"/>
</dbReference>
<name>A0A1V0NCG0_LACLL</name>
<dbReference type="InterPro" id="IPR027417">
    <property type="entry name" value="P-loop_NTPase"/>
</dbReference>